<dbReference type="PANTHER" id="PTHR43228:SF1">
    <property type="entry name" value="TWO-COMPONENT RESPONSE REGULATOR ARR22"/>
    <property type="match status" value="1"/>
</dbReference>
<evidence type="ECO:0000256" key="3">
    <source>
        <dbReference type="PROSITE-ProRule" id="PRU00169"/>
    </source>
</evidence>
<gene>
    <name evidence="5" type="ORF">DWY69_19970</name>
</gene>
<dbReference type="EMBL" id="QVLU01000020">
    <property type="protein sequence ID" value="RGE68504.1"/>
    <property type="molecule type" value="Genomic_DNA"/>
</dbReference>
<dbReference type="CDD" id="cd17536">
    <property type="entry name" value="REC_YesN-like"/>
    <property type="match status" value="1"/>
</dbReference>
<dbReference type="InterPro" id="IPR001789">
    <property type="entry name" value="Sig_transdc_resp-reg_receiver"/>
</dbReference>
<keyword evidence="3" id="KW-0597">Phosphoprotein</keyword>
<feature type="modified residue" description="4-aspartylphosphate" evidence="3">
    <location>
        <position position="55"/>
    </location>
</feature>
<dbReference type="Gene3D" id="3.40.50.2300">
    <property type="match status" value="1"/>
</dbReference>
<comment type="function">
    <text evidence="2">May play the central regulatory role in sporulation. It may be an element of the effector pathway responsible for the activation of sporulation genes in response to nutritional stress. Spo0A may act in concert with spo0H (a sigma factor) to control the expression of some genes that are critical to the sporulation process.</text>
</comment>
<evidence type="ECO:0000259" key="4">
    <source>
        <dbReference type="PROSITE" id="PS50110"/>
    </source>
</evidence>
<name>A0A3E3IN76_9FIRM</name>
<dbReference type="Proteomes" id="UP000261166">
    <property type="component" value="Unassembled WGS sequence"/>
</dbReference>
<evidence type="ECO:0000313" key="6">
    <source>
        <dbReference type="Proteomes" id="UP000261166"/>
    </source>
</evidence>
<dbReference type="RefSeq" id="WP_117531257.1">
    <property type="nucleotide sequence ID" value="NZ_CALBAU010000042.1"/>
</dbReference>
<dbReference type="InterPro" id="IPR011006">
    <property type="entry name" value="CheY-like_superfamily"/>
</dbReference>
<dbReference type="OrthoDB" id="9794370at2"/>
<dbReference type="SMART" id="SM00448">
    <property type="entry name" value="REC"/>
    <property type="match status" value="1"/>
</dbReference>
<evidence type="ECO:0000256" key="1">
    <source>
        <dbReference type="ARBA" id="ARBA00018672"/>
    </source>
</evidence>
<comment type="caution">
    <text evidence="5">The sequence shown here is derived from an EMBL/GenBank/DDBJ whole genome shotgun (WGS) entry which is preliminary data.</text>
</comment>
<reference evidence="5 6" key="1">
    <citation type="submission" date="2018-08" db="EMBL/GenBank/DDBJ databases">
        <title>A genome reference for cultivated species of the human gut microbiota.</title>
        <authorList>
            <person name="Zou Y."/>
            <person name="Xue W."/>
            <person name="Luo G."/>
        </authorList>
    </citation>
    <scope>NUCLEOTIDE SEQUENCE [LARGE SCALE GENOMIC DNA]</scope>
    <source>
        <strain evidence="5 6">AF26-4BH</strain>
    </source>
</reference>
<dbReference type="InterPro" id="IPR052048">
    <property type="entry name" value="ST_Response_Regulator"/>
</dbReference>
<dbReference type="PANTHER" id="PTHR43228">
    <property type="entry name" value="TWO-COMPONENT RESPONSE REGULATOR"/>
    <property type="match status" value="1"/>
</dbReference>
<sequence length="236" mass="27228">MYSLLLVDDERLELETLRDYIAWEKLGFDRVYTARSGRDAYDKVLRLKPDVMITDIHMPVMNGIELARQMYADGCTTKVVFLTGYDEFEYAKAALQVEAVDYILKPFSFDKIRTAMDRVKELLHKEELLKKSVRVYGKRLLCKVIDNEGESGREACRQFLDICEWDKEEWFGLVTTKACPEDYIMEQVENSLSEVVYSIRGGVKRVPTIWSVISWISGNPQSVSAPGWKNWGCIPA</sequence>
<dbReference type="GO" id="GO:0000160">
    <property type="term" value="P:phosphorelay signal transduction system"/>
    <property type="evidence" value="ECO:0007669"/>
    <property type="project" value="InterPro"/>
</dbReference>
<protein>
    <recommendedName>
        <fullName evidence="1">Stage 0 sporulation protein A homolog</fullName>
    </recommendedName>
</protein>
<feature type="domain" description="Response regulatory" evidence="4">
    <location>
        <begin position="3"/>
        <end position="120"/>
    </location>
</feature>
<organism evidence="5 6">
    <name type="scientific">Eisenbergiella massiliensis</name>
    <dbReference type="NCBI Taxonomy" id="1720294"/>
    <lineage>
        <taxon>Bacteria</taxon>
        <taxon>Bacillati</taxon>
        <taxon>Bacillota</taxon>
        <taxon>Clostridia</taxon>
        <taxon>Lachnospirales</taxon>
        <taxon>Lachnospiraceae</taxon>
        <taxon>Eisenbergiella</taxon>
    </lineage>
</organism>
<dbReference type="SUPFAM" id="SSF52172">
    <property type="entry name" value="CheY-like"/>
    <property type="match status" value="1"/>
</dbReference>
<proteinExistence type="predicted"/>
<accession>A0A3E3IN76</accession>
<dbReference type="PROSITE" id="PS50110">
    <property type="entry name" value="RESPONSE_REGULATORY"/>
    <property type="match status" value="1"/>
</dbReference>
<evidence type="ECO:0000313" key="5">
    <source>
        <dbReference type="EMBL" id="RGE68504.1"/>
    </source>
</evidence>
<dbReference type="AlphaFoldDB" id="A0A3E3IN76"/>
<dbReference type="Pfam" id="PF00072">
    <property type="entry name" value="Response_reg"/>
    <property type="match status" value="1"/>
</dbReference>
<evidence type="ECO:0000256" key="2">
    <source>
        <dbReference type="ARBA" id="ARBA00024867"/>
    </source>
</evidence>